<gene>
    <name evidence="7" type="ORF">DFK10_13760</name>
</gene>
<dbReference type="Proteomes" id="UP000245293">
    <property type="component" value="Unassembled WGS sequence"/>
</dbReference>
<accession>A0A2V1P0E4</accession>
<dbReference type="EMBL" id="QETF01000019">
    <property type="protein sequence ID" value="PWG15979.1"/>
    <property type="molecule type" value="Genomic_DNA"/>
</dbReference>
<feature type="domain" description="Cytochrome c" evidence="6">
    <location>
        <begin position="21"/>
        <end position="131"/>
    </location>
</feature>
<keyword evidence="8" id="KW-1185">Reference proteome</keyword>
<comment type="caution">
    <text evidence="7">The sequence shown here is derived from an EMBL/GenBank/DDBJ whole genome shotgun (WGS) entry which is preliminary data.</text>
</comment>
<dbReference type="InterPro" id="IPR009056">
    <property type="entry name" value="Cyt_c-like_dom"/>
</dbReference>
<evidence type="ECO:0000256" key="5">
    <source>
        <dbReference type="SAM" id="SignalP"/>
    </source>
</evidence>
<evidence type="ECO:0000313" key="7">
    <source>
        <dbReference type="EMBL" id="PWG15979.1"/>
    </source>
</evidence>
<dbReference type="SUPFAM" id="SSF46626">
    <property type="entry name" value="Cytochrome c"/>
    <property type="match status" value="1"/>
</dbReference>
<evidence type="ECO:0000256" key="3">
    <source>
        <dbReference type="ARBA" id="ARBA00023004"/>
    </source>
</evidence>
<organism evidence="7 8">
    <name type="scientific">Salibaculum griseiflavum</name>
    <dbReference type="NCBI Taxonomy" id="1914409"/>
    <lineage>
        <taxon>Bacteria</taxon>
        <taxon>Pseudomonadati</taxon>
        <taxon>Pseudomonadota</taxon>
        <taxon>Alphaproteobacteria</taxon>
        <taxon>Rhodobacterales</taxon>
        <taxon>Roseobacteraceae</taxon>
        <taxon>Salibaculum</taxon>
    </lineage>
</organism>
<keyword evidence="5" id="KW-0732">Signal</keyword>
<evidence type="ECO:0000256" key="4">
    <source>
        <dbReference type="PROSITE-ProRule" id="PRU00433"/>
    </source>
</evidence>
<evidence type="ECO:0000256" key="1">
    <source>
        <dbReference type="ARBA" id="ARBA00022617"/>
    </source>
</evidence>
<protein>
    <submittedName>
        <fullName evidence="7">Cytochrome C</fullName>
    </submittedName>
</protein>
<dbReference type="GO" id="GO:0020037">
    <property type="term" value="F:heme binding"/>
    <property type="evidence" value="ECO:0007669"/>
    <property type="project" value="InterPro"/>
</dbReference>
<dbReference type="PROSITE" id="PS51007">
    <property type="entry name" value="CYTC"/>
    <property type="match status" value="1"/>
</dbReference>
<evidence type="ECO:0000259" key="6">
    <source>
        <dbReference type="PROSITE" id="PS51007"/>
    </source>
</evidence>
<dbReference type="OrthoDB" id="335174at2"/>
<reference evidence="8" key="1">
    <citation type="submission" date="2018-05" db="EMBL/GenBank/DDBJ databases">
        <authorList>
            <person name="Du Z."/>
            <person name="Wang X."/>
        </authorList>
    </citation>
    <scope>NUCLEOTIDE SEQUENCE [LARGE SCALE GENOMIC DNA]</scope>
    <source>
        <strain evidence="8">WDS4C29</strain>
    </source>
</reference>
<feature type="signal peptide" evidence="5">
    <location>
        <begin position="1"/>
        <end position="22"/>
    </location>
</feature>
<dbReference type="GO" id="GO:0009055">
    <property type="term" value="F:electron transfer activity"/>
    <property type="evidence" value="ECO:0007669"/>
    <property type="project" value="InterPro"/>
</dbReference>
<dbReference type="RefSeq" id="WP_109389609.1">
    <property type="nucleotide sequence ID" value="NZ_QETF01000019.1"/>
</dbReference>
<keyword evidence="3 4" id="KW-0408">Iron</keyword>
<name>A0A2V1P0E4_9RHOB</name>
<feature type="chain" id="PRO_5016037081" evidence="5">
    <location>
        <begin position="23"/>
        <end position="132"/>
    </location>
</feature>
<dbReference type="Gene3D" id="1.10.760.10">
    <property type="entry name" value="Cytochrome c-like domain"/>
    <property type="match status" value="1"/>
</dbReference>
<evidence type="ECO:0000313" key="8">
    <source>
        <dbReference type="Proteomes" id="UP000245293"/>
    </source>
</evidence>
<keyword evidence="1 4" id="KW-0349">Heme</keyword>
<evidence type="ECO:0000256" key="2">
    <source>
        <dbReference type="ARBA" id="ARBA00022723"/>
    </source>
</evidence>
<dbReference type="GO" id="GO:0046872">
    <property type="term" value="F:metal ion binding"/>
    <property type="evidence" value="ECO:0007669"/>
    <property type="project" value="UniProtKB-KW"/>
</dbReference>
<dbReference type="InterPro" id="IPR036909">
    <property type="entry name" value="Cyt_c-like_dom_sf"/>
</dbReference>
<proteinExistence type="predicted"/>
<keyword evidence="2 4" id="KW-0479">Metal-binding</keyword>
<sequence length="132" mass="13789">MTRALKLSLVLGCLAAPLAAQDAEEGARLYQQHCATCHGIDGAGDGPMAPALILQPPDLTALAAGNDGVFPTTRVAMRVDGRDPLVSHGSPMPVYGPFFEGDDTAIKVETGQPMMTSRPVADLVAYLEGIQE</sequence>
<dbReference type="AlphaFoldDB" id="A0A2V1P0E4"/>
<dbReference type="Pfam" id="PF00034">
    <property type="entry name" value="Cytochrom_C"/>
    <property type="match status" value="1"/>
</dbReference>